<dbReference type="SUPFAM" id="SSF63380">
    <property type="entry name" value="Riboflavin synthase domain-like"/>
    <property type="match status" value="1"/>
</dbReference>
<dbReference type="InterPro" id="IPR001433">
    <property type="entry name" value="OxRdtase_FAD/NAD-bd"/>
</dbReference>
<feature type="binding site" evidence="10">
    <location>
        <begin position="586"/>
        <end position="587"/>
    </location>
    <ligand>
        <name>NADP(+)</name>
        <dbReference type="ChEBI" id="CHEBI:58349"/>
    </ligand>
</feature>
<evidence type="ECO:0000256" key="9">
    <source>
        <dbReference type="ARBA" id="ARBA00023002"/>
    </source>
</evidence>
<dbReference type="InterPro" id="IPR008254">
    <property type="entry name" value="Flavodoxin/NO_synth"/>
</dbReference>
<keyword evidence="14" id="KW-1185">Reference proteome</keyword>
<dbReference type="GO" id="GO:0160246">
    <property type="term" value="F:NADPH-iron-sulfur [2Fe-2S] protein oxidoreductase activity"/>
    <property type="evidence" value="ECO:0007669"/>
    <property type="project" value="InterPro"/>
</dbReference>
<dbReference type="Gene3D" id="3.40.50.360">
    <property type="match status" value="1"/>
</dbReference>
<comment type="function">
    <text evidence="10">NADPH-dependent reductase which is a central component of the cytosolic iron-sulfur (Fe-S) protein assembly (CIA) machinery. Transfers electrons from NADPH via its FAD and FMN prosthetic groups to the [2Fe-2S] cluster of the anamorsin/DRE2 homolog, another key component of the CIA machinery. In turn, this reduced cluster provides electrons for assembly of cytosolic iron-sulfur cluster proteins.</text>
</comment>
<dbReference type="HAMAP" id="MF_03178">
    <property type="entry name" value="NDOR1"/>
    <property type="match status" value="1"/>
</dbReference>
<dbReference type="InterPro" id="IPR003097">
    <property type="entry name" value="CysJ-like_FAD-binding"/>
</dbReference>
<dbReference type="SUPFAM" id="SSF52343">
    <property type="entry name" value="Ferredoxin reductase-like, C-terminal NADP-linked domain"/>
    <property type="match status" value="1"/>
</dbReference>
<feature type="domain" description="Flavodoxin-like" evidence="11">
    <location>
        <begin position="13"/>
        <end position="157"/>
    </location>
</feature>
<dbReference type="FunFam" id="3.40.50.360:FF:000015">
    <property type="entry name" value="NADPH-dependent diflavin oxidoreductase 1"/>
    <property type="match status" value="1"/>
</dbReference>
<feature type="binding site" evidence="10">
    <location>
        <begin position="592"/>
        <end position="596"/>
    </location>
    <ligand>
        <name>NADP(+)</name>
        <dbReference type="ChEBI" id="CHEBI:58349"/>
    </ligand>
</feature>
<feature type="binding site" evidence="10">
    <location>
        <position position="666"/>
    </location>
    <ligand>
        <name>FAD</name>
        <dbReference type="ChEBI" id="CHEBI:57692"/>
    </ligand>
</feature>
<feature type="binding site" evidence="10">
    <location>
        <position position="519"/>
    </location>
    <ligand>
        <name>NADP(+)</name>
        <dbReference type="ChEBI" id="CHEBI:58349"/>
    </ligand>
</feature>
<dbReference type="PANTHER" id="PTHR19384:SF10">
    <property type="entry name" value="NADPH-DEPENDENT DIFLAVIN OXIDOREDUCTASE 1"/>
    <property type="match status" value="1"/>
</dbReference>
<dbReference type="AlphaFoldDB" id="A0A8T0H3I6"/>
<proteinExistence type="inferred from homology"/>
<keyword evidence="4 10" id="KW-0963">Cytoplasm</keyword>
<keyword evidence="7 10" id="KW-0274">FAD</keyword>
<evidence type="ECO:0000256" key="6">
    <source>
        <dbReference type="ARBA" id="ARBA00022643"/>
    </source>
</evidence>
<dbReference type="Pfam" id="PF00258">
    <property type="entry name" value="Flavodoxin_1"/>
    <property type="match status" value="1"/>
</dbReference>
<dbReference type="Gene3D" id="1.20.990.10">
    <property type="entry name" value="NADPH-cytochrome p450 Reductase, Chain A, domain 3"/>
    <property type="match status" value="1"/>
</dbReference>
<dbReference type="PRINTS" id="PR00371">
    <property type="entry name" value="FPNCR"/>
</dbReference>
<comment type="similarity">
    <text evidence="10">Belongs to the NADPH-dependent diflavin oxidoreductase NDOR1 family.</text>
</comment>
<evidence type="ECO:0000313" key="14">
    <source>
        <dbReference type="Proteomes" id="UP000822688"/>
    </source>
</evidence>
<evidence type="ECO:0000256" key="4">
    <source>
        <dbReference type="ARBA" id="ARBA00022490"/>
    </source>
</evidence>
<comment type="caution">
    <text evidence="10">Lacks conserved residue(s) required for the propagation of feature annotation.</text>
</comment>
<dbReference type="GO" id="GO:0016226">
    <property type="term" value="P:iron-sulfur cluster assembly"/>
    <property type="evidence" value="ECO:0007669"/>
    <property type="project" value="UniProtKB-UniRule"/>
</dbReference>
<gene>
    <name evidence="13" type="ORF">KC19_8G149000</name>
</gene>
<dbReference type="InterPro" id="IPR017927">
    <property type="entry name" value="FAD-bd_FR_type"/>
</dbReference>
<dbReference type="InterPro" id="IPR023173">
    <property type="entry name" value="NADPH_Cyt_P450_Rdtase_alpha"/>
</dbReference>
<comment type="caution">
    <text evidence="13">The sequence shown here is derived from an EMBL/GenBank/DDBJ whole genome shotgun (WGS) entry which is preliminary data.</text>
</comment>
<evidence type="ECO:0000256" key="10">
    <source>
        <dbReference type="HAMAP-Rule" id="MF_03178"/>
    </source>
</evidence>
<feature type="binding site" evidence="10">
    <location>
        <begin position="442"/>
        <end position="445"/>
    </location>
    <ligand>
        <name>FAD</name>
        <dbReference type="ChEBI" id="CHEBI:57692"/>
    </ligand>
</feature>
<dbReference type="Gene3D" id="3.40.50.80">
    <property type="entry name" value="Nucleotide-binding domain of ferredoxin-NADP reductase (FNR) module"/>
    <property type="match status" value="1"/>
</dbReference>
<evidence type="ECO:0000256" key="1">
    <source>
        <dbReference type="ARBA" id="ARBA00001917"/>
    </source>
</evidence>
<dbReference type="GO" id="GO:0005634">
    <property type="term" value="C:nucleus"/>
    <property type="evidence" value="ECO:0007669"/>
    <property type="project" value="UniProtKB-ARBA"/>
</dbReference>
<dbReference type="CDD" id="cd06207">
    <property type="entry name" value="CyPoR_like"/>
    <property type="match status" value="1"/>
</dbReference>
<dbReference type="GO" id="GO:0050661">
    <property type="term" value="F:NADP binding"/>
    <property type="evidence" value="ECO:0007669"/>
    <property type="project" value="UniProtKB-UniRule"/>
</dbReference>
<evidence type="ECO:0000259" key="12">
    <source>
        <dbReference type="PROSITE" id="PS51384"/>
    </source>
</evidence>
<dbReference type="SUPFAM" id="SSF52218">
    <property type="entry name" value="Flavoproteins"/>
    <property type="match status" value="1"/>
</dbReference>
<evidence type="ECO:0000256" key="8">
    <source>
        <dbReference type="ARBA" id="ARBA00022857"/>
    </source>
</evidence>
<dbReference type="GO" id="GO:0005829">
    <property type="term" value="C:cytosol"/>
    <property type="evidence" value="ECO:0007669"/>
    <property type="project" value="TreeGrafter"/>
</dbReference>
<feature type="binding site" evidence="10">
    <location>
        <begin position="19"/>
        <end position="24"/>
    </location>
    <ligand>
        <name>FMN</name>
        <dbReference type="ChEBI" id="CHEBI:58210"/>
    </ligand>
</feature>
<evidence type="ECO:0000313" key="13">
    <source>
        <dbReference type="EMBL" id="KAG0564899.1"/>
    </source>
</evidence>
<feature type="binding site" evidence="10">
    <location>
        <position position="412"/>
    </location>
    <ligand>
        <name>FAD</name>
        <dbReference type="ChEBI" id="CHEBI:57692"/>
    </ligand>
</feature>
<dbReference type="PROSITE" id="PS51384">
    <property type="entry name" value="FAD_FR"/>
    <property type="match status" value="1"/>
</dbReference>
<protein>
    <recommendedName>
        <fullName evidence="10">NADPH-dependent diflavin oxidoreductase 1</fullName>
        <ecNumber evidence="10">1.18.1.-</ecNumber>
    </recommendedName>
    <alternativeName>
        <fullName evidence="10">NADPH-dependent FMN and FAD-containing oxidoreductase</fullName>
    </alternativeName>
</protein>
<dbReference type="InterPro" id="IPR001094">
    <property type="entry name" value="Flavdoxin-like"/>
</dbReference>
<dbReference type="PRINTS" id="PR00369">
    <property type="entry name" value="FLAVODOXIN"/>
</dbReference>
<dbReference type="InterPro" id="IPR029039">
    <property type="entry name" value="Flavoprotein-like_sf"/>
</dbReference>
<sequence length="667" mass="74802">MRGSGEMGERQKMLVLYATQTGNAQDVAERVGREAARHHFKPVVESMHLYDANELPQESVVVFVVSTTGQGEPPQSMRAFWRSLLRKSLGHRWLESILFAVFGLGDSGYQKYNVTGKKLDRRLLDLGGQAVVPRGLGDDQHPSGFEAGLDPWLAELWVALRQHVPLPAGLEDRRPDETGNIILDPPKYRVTYYDSRAPESNLAAMRERPKTDIVERWVEHGRARAMVDSAGNPFGNAREHNSNSTGYGPPSMPVFAKLLTNSRITSEDHDQDVRHIELELGSSIELELGSSGTRYVPGDILTLLPCQNHASIDKFLSRCGLDGDTFVTVEAANSDVCTLTQAVDVEFTSEKTVVSLRTIVEALMDIDSASPRRYFFEVMSHFAEAEHEKERLQYFSTPEGRDDLYRYNQRERRTVLEVLEDFSSVQLPFEWLLQTVPRLQQRSFSISSSPLAHPNEAHLTVAVVEWTTPFKRKRRGLCSSWLASLDPKQGKVFLPVWFTKGAISLPSPSVPLILVGPGTGCAPFRSFIQERIALSNKGEAVAPVLFFFGCRYKSKDFLYRADWSAWSKGQNVLSVEVGGDFFVAFSRDQLEKIYVQHKITEQGEKVLQMMQSGAAIYVAGSADKMPADVLSAFESVIAKETGWPQDSVSKYLRDLERKGRYVVEAWS</sequence>
<evidence type="ECO:0000259" key="11">
    <source>
        <dbReference type="PROSITE" id="PS50902"/>
    </source>
</evidence>
<comment type="catalytic activity">
    <reaction evidence="10">
        <text>2 oxidized [2Fe-2S]-[protein] + NADPH = 2 reduced [2Fe-2S]-[protein] + NADP(+) + H(+)</text>
        <dbReference type="Rhea" id="RHEA:67716"/>
        <dbReference type="Rhea" id="RHEA-COMP:17327"/>
        <dbReference type="Rhea" id="RHEA-COMP:17328"/>
        <dbReference type="ChEBI" id="CHEBI:15378"/>
        <dbReference type="ChEBI" id="CHEBI:33737"/>
        <dbReference type="ChEBI" id="CHEBI:33738"/>
        <dbReference type="ChEBI" id="CHEBI:57783"/>
        <dbReference type="ChEBI" id="CHEBI:58349"/>
    </reaction>
</comment>
<dbReference type="EC" id="1.18.1.-" evidence="10"/>
<feature type="binding site" evidence="10">
    <location>
        <position position="139"/>
    </location>
    <ligand>
        <name>FMN</name>
        <dbReference type="ChEBI" id="CHEBI:58210"/>
    </ligand>
</feature>
<dbReference type="FunFam" id="1.20.990.10:FF:000015">
    <property type="entry name" value="NADPH-dependent diflavin oxidoreductase 1"/>
    <property type="match status" value="1"/>
</dbReference>
<dbReference type="InterPro" id="IPR017938">
    <property type="entry name" value="Riboflavin_synthase-like_b-brl"/>
</dbReference>
<evidence type="ECO:0000256" key="5">
    <source>
        <dbReference type="ARBA" id="ARBA00022630"/>
    </source>
</evidence>
<dbReference type="FunFam" id="3.40.50.80:FF:000032">
    <property type="entry name" value="NADPH-dependent diflavin oxidoreductase 1"/>
    <property type="match status" value="1"/>
</dbReference>
<keyword evidence="6 10" id="KW-0288">FMN</keyword>
<evidence type="ECO:0000256" key="7">
    <source>
        <dbReference type="ARBA" id="ARBA00022827"/>
    </source>
</evidence>
<comment type="cofactor">
    <cofactor evidence="1 10">
        <name>FMN</name>
        <dbReference type="ChEBI" id="CHEBI:58210"/>
    </cofactor>
</comment>
<comment type="similarity">
    <text evidence="10">In the C-terminal section; belongs to the flavoprotein pyridine nucleotide cytochrome reductase family.</text>
</comment>
<dbReference type="Gene3D" id="2.40.30.10">
    <property type="entry name" value="Translation factors"/>
    <property type="match status" value="1"/>
</dbReference>
<comment type="cofactor">
    <cofactor evidence="2 10">
        <name>FAD</name>
        <dbReference type="ChEBI" id="CHEBI:57692"/>
    </cofactor>
</comment>
<comment type="similarity">
    <text evidence="10">In the N-terminal section; belongs to the flavodoxin family.</text>
</comment>
<dbReference type="PROSITE" id="PS50902">
    <property type="entry name" value="FLAVODOXIN_LIKE"/>
    <property type="match status" value="1"/>
</dbReference>
<comment type="subcellular location">
    <subcellularLocation>
        <location evidence="3 10">Cytoplasm</location>
    </subcellularLocation>
</comment>
<keyword evidence="5 10" id="KW-0285">Flavoprotein</keyword>
<organism evidence="13 14">
    <name type="scientific">Ceratodon purpureus</name>
    <name type="common">Fire moss</name>
    <name type="synonym">Dicranum purpureum</name>
    <dbReference type="NCBI Taxonomy" id="3225"/>
    <lineage>
        <taxon>Eukaryota</taxon>
        <taxon>Viridiplantae</taxon>
        <taxon>Streptophyta</taxon>
        <taxon>Embryophyta</taxon>
        <taxon>Bryophyta</taxon>
        <taxon>Bryophytina</taxon>
        <taxon>Bryopsida</taxon>
        <taxon>Dicranidae</taxon>
        <taxon>Pseudoditrichales</taxon>
        <taxon>Ditrichaceae</taxon>
        <taxon>Ceratodon</taxon>
    </lineage>
</organism>
<dbReference type="Proteomes" id="UP000822688">
    <property type="component" value="Chromosome 8"/>
</dbReference>
<name>A0A8T0H3I6_CERPU</name>
<dbReference type="GO" id="GO:0050660">
    <property type="term" value="F:flavin adenine dinucleotide binding"/>
    <property type="evidence" value="ECO:0007669"/>
    <property type="project" value="UniProtKB-UniRule"/>
</dbReference>
<keyword evidence="9 10" id="KW-0560">Oxidoreductase</keyword>
<evidence type="ECO:0000256" key="3">
    <source>
        <dbReference type="ARBA" id="ARBA00004496"/>
    </source>
</evidence>
<dbReference type="GO" id="GO:0016651">
    <property type="term" value="F:oxidoreductase activity, acting on NAD(P)H"/>
    <property type="evidence" value="ECO:0007669"/>
    <property type="project" value="UniProtKB-UniRule"/>
</dbReference>
<dbReference type="InterPro" id="IPR039261">
    <property type="entry name" value="FNR_nucleotide-bd"/>
</dbReference>
<dbReference type="InterPro" id="IPR028879">
    <property type="entry name" value="NDOR1"/>
</dbReference>
<dbReference type="InterPro" id="IPR001709">
    <property type="entry name" value="Flavoprot_Pyr_Nucl_cyt_Rdtase"/>
</dbReference>
<accession>A0A8T0H3I6</accession>
<dbReference type="PANTHER" id="PTHR19384">
    <property type="entry name" value="NITRIC OXIDE SYNTHASE-RELATED"/>
    <property type="match status" value="1"/>
</dbReference>
<feature type="binding site" evidence="10">
    <location>
        <begin position="476"/>
        <end position="479"/>
    </location>
    <ligand>
        <name>FAD</name>
        <dbReference type="ChEBI" id="CHEBI:57692"/>
    </ligand>
</feature>
<feature type="binding site" evidence="10">
    <location>
        <begin position="66"/>
        <end position="69"/>
    </location>
    <ligand>
        <name>FMN</name>
        <dbReference type="ChEBI" id="CHEBI:58210"/>
    </ligand>
</feature>
<dbReference type="GO" id="GO:0010181">
    <property type="term" value="F:FMN binding"/>
    <property type="evidence" value="ECO:0007669"/>
    <property type="project" value="UniProtKB-UniRule"/>
</dbReference>
<dbReference type="Pfam" id="PF00175">
    <property type="entry name" value="NAD_binding_1"/>
    <property type="match status" value="1"/>
</dbReference>
<feature type="binding site" evidence="10">
    <location>
        <position position="628"/>
    </location>
    <ligand>
        <name>NADP(+)</name>
        <dbReference type="ChEBI" id="CHEBI:58349"/>
    </ligand>
</feature>
<feature type="domain" description="FAD-binding FR-type" evidence="12">
    <location>
        <begin position="251"/>
        <end position="506"/>
    </location>
</feature>
<reference evidence="13" key="1">
    <citation type="submission" date="2020-06" db="EMBL/GenBank/DDBJ databases">
        <title>WGS assembly of Ceratodon purpureus strain R40.</title>
        <authorList>
            <person name="Carey S.B."/>
            <person name="Jenkins J."/>
            <person name="Shu S."/>
            <person name="Lovell J.T."/>
            <person name="Sreedasyam A."/>
            <person name="Maumus F."/>
            <person name="Tiley G.P."/>
            <person name="Fernandez-Pozo N."/>
            <person name="Barry K."/>
            <person name="Chen C."/>
            <person name="Wang M."/>
            <person name="Lipzen A."/>
            <person name="Daum C."/>
            <person name="Saski C.A."/>
            <person name="Payton A.C."/>
            <person name="Mcbreen J.C."/>
            <person name="Conrad R.E."/>
            <person name="Kollar L.M."/>
            <person name="Olsson S."/>
            <person name="Huttunen S."/>
            <person name="Landis J.B."/>
            <person name="Wickett N.J."/>
            <person name="Johnson M.G."/>
            <person name="Rensing S.A."/>
            <person name="Grimwood J."/>
            <person name="Schmutz J."/>
            <person name="Mcdaniel S.F."/>
        </authorList>
    </citation>
    <scope>NUCLEOTIDE SEQUENCE</scope>
    <source>
        <strain evidence="13">R40</strain>
    </source>
</reference>
<dbReference type="Pfam" id="PF00667">
    <property type="entry name" value="FAD_binding_1"/>
    <property type="match status" value="1"/>
</dbReference>
<keyword evidence="8 10" id="KW-0521">NADP</keyword>
<dbReference type="EMBL" id="CM026429">
    <property type="protein sequence ID" value="KAG0564899.1"/>
    <property type="molecule type" value="Genomic_DNA"/>
</dbReference>
<evidence type="ECO:0000256" key="2">
    <source>
        <dbReference type="ARBA" id="ARBA00001974"/>
    </source>
</evidence>